<reference evidence="2" key="1">
    <citation type="journal article" date="2019" name="Int. J. Syst. Evol. Microbiol.">
        <title>The Global Catalogue of Microorganisms (GCM) 10K type strain sequencing project: providing services to taxonomists for standard genome sequencing and annotation.</title>
        <authorList>
            <consortium name="The Broad Institute Genomics Platform"/>
            <consortium name="The Broad Institute Genome Sequencing Center for Infectious Disease"/>
            <person name="Wu L."/>
            <person name="Ma J."/>
        </authorList>
    </citation>
    <scope>NUCLEOTIDE SEQUENCE [LARGE SCALE GENOMIC DNA]</scope>
    <source>
        <strain evidence="2">JCM 11444</strain>
    </source>
</reference>
<dbReference type="Proteomes" id="UP001500418">
    <property type="component" value="Unassembled WGS sequence"/>
</dbReference>
<organism evidence="1 2">
    <name type="scientific">Streptomyces rhizosphaericus</name>
    <dbReference type="NCBI Taxonomy" id="114699"/>
    <lineage>
        <taxon>Bacteria</taxon>
        <taxon>Bacillati</taxon>
        <taxon>Actinomycetota</taxon>
        <taxon>Actinomycetes</taxon>
        <taxon>Kitasatosporales</taxon>
        <taxon>Streptomycetaceae</taxon>
        <taxon>Streptomyces</taxon>
        <taxon>Streptomyces violaceusniger group</taxon>
    </lineage>
</organism>
<evidence type="ECO:0000313" key="2">
    <source>
        <dbReference type="Proteomes" id="UP001500418"/>
    </source>
</evidence>
<protein>
    <submittedName>
        <fullName evidence="1">Uncharacterized protein</fullName>
    </submittedName>
</protein>
<gene>
    <name evidence="1" type="ORF">GCM10009575_084900</name>
</gene>
<evidence type="ECO:0000313" key="1">
    <source>
        <dbReference type="EMBL" id="GAA0955773.1"/>
    </source>
</evidence>
<sequence>MPIAEVTLHGRPPSWTLDILPGLGDVGVGDHTLNLSAADRANIDQVCSAIKTCVVLDVAGRPQIVTAQLPNCPTWTPS</sequence>
<comment type="caution">
    <text evidence="1">The sequence shown here is derived from an EMBL/GenBank/DDBJ whole genome shotgun (WGS) entry which is preliminary data.</text>
</comment>
<accession>A0ABP4BWD5</accession>
<proteinExistence type="predicted"/>
<dbReference type="EMBL" id="BAAAID010000092">
    <property type="protein sequence ID" value="GAA0955773.1"/>
    <property type="molecule type" value="Genomic_DNA"/>
</dbReference>
<keyword evidence="2" id="KW-1185">Reference proteome</keyword>
<name>A0ABP4BWD5_9ACTN</name>